<evidence type="ECO:0000313" key="1">
    <source>
        <dbReference type="EMBL" id="BAL57574.1"/>
    </source>
</evidence>
<gene>
    <name evidence="1" type="ORF">HGMM_F51E07C19</name>
</gene>
<name>H5SN38_9CHLR</name>
<reference evidence="1" key="1">
    <citation type="journal article" date="2005" name="Environ. Microbiol.">
        <title>Genetic and functional properties of uncultivated thermophilic crenarchaeotes from a subsurface gold mine as revealed by analysis of genome fragments.</title>
        <authorList>
            <person name="Nunoura T."/>
            <person name="Hirayama H."/>
            <person name="Takami H."/>
            <person name="Oida H."/>
            <person name="Nishi S."/>
            <person name="Shimamura S."/>
            <person name="Suzuki Y."/>
            <person name="Inagaki F."/>
            <person name="Takai K."/>
            <person name="Nealson K.H."/>
            <person name="Horikoshi K."/>
        </authorList>
    </citation>
    <scope>NUCLEOTIDE SEQUENCE</scope>
</reference>
<reference evidence="1" key="2">
    <citation type="journal article" date="2012" name="PLoS ONE">
        <title>A Deeply Branching Thermophilic Bacterium with an Ancient Acetyl-CoA Pathway Dominates a Subsurface Ecosystem.</title>
        <authorList>
            <person name="Takami H."/>
            <person name="Noguchi H."/>
            <person name="Takaki Y."/>
            <person name="Uchiyama I."/>
            <person name="Toyoda A."/>
            <person name="Nishi S."/>
            <person name="Chee G.-J."/>
            <person name="Arai W."/>
            <person name="Nunoura T."/>
            <person name="Itoh T."/>
            <person name="Hattori M."/>
            <person name="Takai K."/>
        </authorList>
    </citation>
    <scope>NUCLEOTIDE SEQUENCE</scope>
</reference>
<accession>H5SN38</accession>
<sequence>MKPVRQAAIKEMLTRLEHRQSLLQEKCAEWLVAENQLSQEMADRLSRQWVELVVSLKKMEEIDWQQQALRFGAWCAAQKIPFDTVITQLHYYKRAATPWLVREYPGVEGYLEAHLALDEALTLLMGKIPEGYYRASESDL</sequence>
<organism evidence="1">
    <name type="scientific">uncultured Chloroflexota bacterium</name>
    <dbReference type="NCBI Taxonomy" id="166587"/>
    <lineage>
        <taxon>Bacteria</taxon>
        <taxon>Bacillati</taxon>
        <taxon>Chloroflexota</taxon>
        <taxon>environmental samples</taxon>
    </lineage>
</organism>
<dbReference type="EMBL" id="AP011779">
    <property type="protein sequence ID" value="BAL57574.1"/>
    <property type="molecule type" value="Genomic_DNA"/>
</dbReference>
<proteinExistence type="predicted"/>
<dbReference type="AlphaFoldDB" id="H5SN38"/>
<protein>
    <submittedName>
        <fullName evidence="1">Uncharacterized protein</fullName>
    </submittedName>
</protein>